<keyword evidence="5 7" id="KW-0547">Nucleotide-binding</keyword>
<feature type="compositionally biased region" description="Pro residues" evidence="8">
    <location>
        <begin position="300"/>
        <end position="312"/>
    </location>
</feature>
<dbReference type="EMBL" id="MQWB01000001">
    <property type="protein sequence ID" value="OZC04099.1"/>
    <property type="molecule type" value="Genomic_DNA"/>
</dbReference>
<dbReference type="InterPro" id="IPR004101">
    <property type="entry name" value="Mur_ligase_C"/>
</dbReference>
<evidence type="ECO:0000256" key="2">
    <source>
        <dbReference type="ARBA" id="ARBA00004752"/>
    </source>
</evidence>
<keyword evidence="7" id="KW-0131">Cell cycle</keyword>
<comment type="catalytic activity">
    <reaction evidence="7">
        <text>UDP-N-acetyl-alpha-D-muramoyl-L-alanine + D-glutamate + ATP = UDP-N-acetyl-alpha-D-muramoyl-L-alanyl-D-glutamate + ADP + phosphate + H(+)</text>
        <dbReference type="Rhea" id="RHEA:16429"/>
        <dbReference type="ChEBI" id="CHEBI:15378"/>
        <dbReference type="ChEBI" id="CHEBI:29986"/>
        <dbReference type="ChEBI" id="CHEBI:30616"/>
        <dbReference type="ChEBI" id="CHEBI:43474"/>
        <dbReference type="ChEBI" id="CHEBI:83898"/>
        <dbReference type="ChEBI" id="CHEBI:83900"/>
        <dbReference type="ChEBI" id="CHEBI:456216"/>
        <dbReference type="EC" id="6.3.2.9"/>
    </reaction>
</comment>
<dbReference type="PANTHER" id="PTHR43692">
    <property type="entry name" value="UDP-N-ACETYLMURAMOYLALANINE--D-GLUTAMATE LIGASE"/>
    <property type="match status" value="1"/>
</dbReference>
<keyword evidence="6 7" id="KW-0067">ATP-binding</keyword>
<evidence type="ECO:0000256" key="7">
    <source>
        <dbReference type="HAMAP-Rule" id="MF_00639"/>
    </source>
</evidence>
<dbReference type="InterPro" id="IPR036615">
    <property type="entry name" value="Mur_ligase_C_dom_sf"/>
</dbReference>
<dbReference type="RefSeq" id="WP_218827684.1">
    <property type="nucleotide sequence ID" value="NZ_MQWB01000001.1"/>
</dbReference>
<keyword evidence="7" id="KW-0132">Cell division</keyword>
<dbReference type="GO" id="GO:0009252">
    <property type="term" value="P:peptidoglycan biosynthetic process"/>
    <property type="evidence" value="ECO:0007669"/>
    <property type="project" value="UniProtKB-UniRule"/>
</dbReference>
<evidence type="ECO:0000313" key="11">
    <source>
        <dbReference type="EMBL" id="OZC04099.1"/>
    </source>
</evidence>
<evidence type="ECO:0000259" key="10">
    <source>
        <dbReference type="Pfam" id="PF08245"/>
    </source>
</evidence>
<name>A0A259U277_9BACT</name>
<evidence type="ECO:0000256" key="5">
    <source>
        <dbReference type="ARBA" id="ARBA00022741"/>
    </source>
</evidence>
<dbReference type="Pfam" id="PF21377">
    <property type="entry name" value="MurD_N"/>
    <property type="match status" value="1"/>
</dbReference>
<dbReference type="Gene3D" id="3.90.190.20">
    <property type="entry name" value="Mur ligase, C-terminal domain"/>
    <property type="match status" value="1"/>
</dbReference>
<dbReference type="PANTHER" id="PTHR43692:SF1">
    <property type="entry name" value="UDP-N-ACETYLMURAMOYLALANINE--D-GLUTAMATE LIGASE"/>
    <property type="match status" value="1"/>
</dbReference>
<organism evidence="11 12">
    <name type="scientific">Rubricoccus marinus</name>
    <dbReference type="NCBI Taxonomy" id="716817"/>
    <lineage>
        <taxon>Bacteria</taxon>
        <taxon>Pseudomonadati</taxon>
        <taxon>Rhodothermota</taxon>
        <taxon>Rhodothermia</taxon>
        <taxon>Rhodothermales</taxon>
        <taxon>Rubricoccaceae</taxon>
        <taxon>Rubricoccus</taxon>
    </lineage>
</organism>
<feature type="binding site" evidence="7">
    <location>
        <begin position="126"/>
        <end position="132"/>
    </location>
    <ligand>
        <name>ATP</name>
        <dbReference type="ChEBI" id="CHEBI:30616"/>
    </ligand>
</feature>
<evidence type="ECO:0000313" key="12">
    <source>
        <dbReference type="Proteomes" id="UP000216446"/>
    </source>
</evidence>
<dbReference type="InterPro" id="IPR036565">
    <property type="entry name" value="Mur-like_cat_sf"/>
</dbReference>
<keyword evidence="3 7" id="KW-0963">Cytoplasm</keyword>
<dbReference type="SUPFAM" id="SSF51984">
    <property type="entry name" value="MurCD N-terminal domain"/>
    <property type="match status" value="1"/>
</dbReference>
<feature type="domain" description="Mur ligase central" evidence="10">
    <location>
        <begin position="124"/>
        <end position="261"/>
    </location>
</feature>
<feature type="region of interest" description="Disordered" evidence="8">
    <location>
        <begin position="285"/>
        <end position="361"/>
    </location>
</feature>
<dbReference type="SUPFAM" id="SSF53623">
    <property type="entry name" value="MurD-like peptide ligases, catalytic domain"/>
    <property type="match status" value="2"/>
</dbReference>
<dbReference type="GO" id="GO:0005524">
    <property type="term" value="F:ATP binding"/>
    <property type="evidence" value="ECO:0007669"/>
    <property type="project" value="UniProtKB-UniRule"/>
</dbReference>
<evidence type="ECO:0000256" key="1">
    <source>
        <dbReference type="ARBA" id="ARBA00004496"/>
    </source>
</evidence>
<gene>
    <name evidence="7" type="primary">murD</name>
    <name evidence="11" type="ORF">BSZ36_14575</name>
</gene>
<sequence>MTAAETTASIESVRERIAGLPVTVIGGARSGLAVAKLLARRGAHVFLTEYGPLSADAQADLEASGVAFEMGGHTDRALEAELIVVSPGVPSTIGPVQTAQARGIPVASEIEVASWFCRGPIVAVTGSNGKTTTTSLIAHIFETAGRKHVVAGNIGTAFSDYVDEIDEDTAVILEVSSFQLDHVATFRPHVAVLLNVTPDHLDRYDGSMEKYAAAKYRLFEAAQQPGDWLIYNKDDEAVADHVERWASGAGLTPVPFSIDEPLALGGFVRHRGDGAAHISGDVITLSLPSRGNAPRRAIPVTPPAEAPAPTPDADPGSPEADSHPVEARLASPADSAPSEGEASLAPAAAPPEASGAPIEDRGTLTPADFLLRYEELMPTSDLALRGRHNLYNSLASAIVARAMEIRSDVVRQSLTSFEGVPHRLERVRSVRGATYINDSKATNVNAVWYALESFAAHDDGSPSVVLIAGGRDKGNDYGPLRRLVSDKVKGIVAIGEGADKILEELGPLAPHTAHAASMEEAVQFASLMAEEGDTVLLSPACASFDQFDNYEHRGDAFKQAVQTL</sequence>
<dbReference type="GO" id="GO:0071555">
    <property type="term" value="P:cell wall organization"/>
    <property type="evidence" value="ECO:0007669"/>
    <property type="project" value="UniProtKB-KW"/>
</dbReference>
<dbReference type="GO" id="GO:0051301">
    <property type="term" value="P:cell division"/>
    <property type="evidence" value="ECO:0007669"/>
    <property type="project" value="UniProtKB-KW"/>
</dbReference>
<dbReference type="InterPro" id="IPR013221">
    <property type="entry name" value="Mur_ligase_cen"/>
</dbReference>
<comment type="similarity">
    <text evidence="7">Belongs to the MurCDEF family.</text>
</comment>
<keyword evidence="7" id="KW-0961">Cell wall biogenesis/degradation</keyword>
<dbReference type="Pfam" id="PF08245">
    <property type="entry name" value="Mur_ligase_M"/>
    <property type="match status" value="1"/>
</dbReference>
<dbReference type="AlphaFoldDB" id="A0A259U277"/>
<keyword evidence="7" id="KW-0573">Peptidoglycan synthesis</keyword>
<reference evidence="11 12" key="1">
    <citation type="submission" date="2016-11" db="EMBL/GenBank/DDBJ databases">
        <title>Study of marine rhodopsin-containing bacteria.</title>
        <authorList>
            <person name="Yoshizawa S."/>
            <person name="Kumagai Y."/>
            <person name="Kogure K."/>
        </authorList>
    </citation>
    <scope>NUCLEOTIDE SEQUENCE [LARGE SCALE GENOMIC DNA]</scope>
    <source>
        <strain evidence="11 12">SG-29</strain>
    </source>
</reference>
<accession>A0A259U277</accession>
<feature type="compositionally biased region" description="Low complexity" evidence="8">
    <location>
        <begin position="335"/>
        <end position="357"/>
    </location>
</feature>
<dbReference type="HAMAP" id="MF_00639">
    <property type="entry name" value="MurD"/>
    <property type="match status" value="1"/>
</dbReference>
<evidence type="ECO:0000256" key="8">
    <source>
        <dbReference type="SAM" id="MobiDB-lite"/>
    </source>
</evidence>
<dbReference type="Gene3D" id="3.40.50.720">
    <property type="entry name" value="NAD(P)-binding Rossmann-like Domain"/>
    <property type="match status" value="1"/>
</dbReference>
<comment type="caution">
    <text evidence="11">The sequence shown here is derived from an EMBL/GenBank/DDBJ whole genome shotgun (WGS) entry which is preliminary data.</text>
</comment>
<dbReference type="GO" id="GO:0008764">
    <property type="term" value="F:UDP-N-acetylmuramoylalanine-D-glutamate ligase activity"/>
    <property type="evidence" value="ECO:0007669"/>
    <property type="project" value="UniProtKB-UniRule"/>
</dbReference>
<dbReference type="EC" id="6.3.2.9" evidence="7"/>
<dbReference type="InterPro" id="IPR005762">
    <property type="entry name" value="MurD"/>
</dbReference>
<comment type="function">
    <text evidence="7">Cell wall formation. Catalyzes the addition of glutamate to the nucleotide precursor UDP-N-acetylmuramoyl-L-alanine (UMA).</text>
</comment>
<evidence type="ECO:0000256" key="6">
    <source>
        <dbReference type="ARBA" id="ARBA00022840"/>
    </source>
</evidence>
<evidence type="ECO:0000259" key="9">
    <source>
        <dbReference type="Pfam" id="PF02875"/>
    </source>
</evidence>
<keyword evidence="12" id="KW-1185">Reference proteome</keyword>
<comment type="subcellular location">
    <subcellularLocation>
        <location evidence="1 7">Cytoplasm</location>
    </subcellularLocation>
</comment>
<dbReference type="Proteomes" id="UP000216446">
    <property type="component" value="Unassembled WGS sequence"/>
</dbReference>
<dbReference type="FunCoup" id="A0A259U277">
    <property type="interactions" value="473"/>
</dbReference>
<dbReference type="SUPFAM" id="SSF53244">
    <property type="entry name" value="MurD-like peptide ligases, peptide-binding domain"/>
    <property type="match status" value="1"/>
</dbReference>
<protein>
    <recommendedName>
        <fullName evidence="7">UDP-N-acetylmuramoylalanine--D-glutamate ligase</fullName>
        <ecNumber evidence="7">6.3.2.9</ecNumber>
    </recommendedName>
    <alternativeName>
        <fullName evidence="7">D-glutamic acid-adding enzyme</fullName>
    </alternativeName>
    <alternativeName>
        <fullName evidence="7">UDP-N-acetylmuramoyl-L-alanyl-D-glutamate synthetase</fullName>
    </alternativeName>
</protein>
<dbReference type="UniPathway" id="UPA00219"/>
<feature type="domain" description="Mur ligase C-terminal" evidence="9">
    <location>
        <begin position="422"/>
        <end position="541"/>
    </location>
</feature>
<dbReference type="InParanoid" id="A0A259U277"/>
<dbReference type="GO" id="GO:0005737">
    <property type="term" value="C:cytoplasm"/>
    <property type="evidence" value="ECO:0007669"/>
    <property type="project" value="UniProtKB-SubCell"/>
</dbReference>
<keyword evidence="7" id="KW-0133">Cell shape</keyword>
<evidence type="ECO:0000256" key="4">
    <source>
        <dbReference type="ARBA" id="ARBA00022598"/>
    </source>
</evidence>
<dbReference type="Gene3D" id="3.40.1190.10">
    <property type="entry name" value="Mur-like, catalytic domain"/>
    <property type="match status" value="2"/>
</dbReference>
<comment type="pathway">
    <text evidence="2 7">Cell wall biogenesis; peptidoglycan biosynthesis.</text>
</comment>
<keyword evidence="4 7" id="KW-0436">Ligase</keyword>
<dbReference type="Pfam" id="PF02875">
    <property type="entry name" value="Mur_ligase_C"/>
    <property type="match status" value="1"/>
</dbReference>
<proteinExistence type="inferred from homology"/>
<dbReference type="GO" id="GO:0008360">
    <property type="term" value="P:regulation of cell shape"/>
    <property type="evidence" value="ECO:0007669"/>
    <property type="project" value="UniProtKB-KW"/>
</dbReference>
<evidence type="ECO:0000256" key="3">
    <source>
        <dbReference type="ARBA" id="ARBA00022490"/>
    </source>
</evidence>